<dbReference type="SUPFAM" id="SSF53756">
    <property type="entry name" value="UDP-Glycosyltransferase/glycogen phosphorylase"/>
    <property type="match status" value="1"/>
</dbReference>
<protein>
    <submittedName>
        <fullName evidence="3">Glycosyltransferase family 9 protein</fullName>
    </submittedName>
</protein>
<organism evidence="3 4">
    <name type="scientific">Paenalcaligenes hermetiae</name>
    <dbReference type="NCBI Taxonomy" id="1157987"/>
    <lineage>
        <taxon>Bacteria</taxon>
        <taxon>Pseudomonadati</taxon>
        <taxon>Pseudomonadota</taxon>
        <taxon>Betaproteobacteria</taxon>
        <taxon>Burkholderiales</taxon>
        <taxon>Alcaligenaceae</taxon>
        <taxon>Paenalcaligenes</taxon>
    </lineage>
</organism>
<reference evidence="4" key="1">
    <citation type="journal article" date="2019" name="Int. J. Syst. Evol. Microbiol.">
        <title>The Global Catalogue of Microorganisms (GCM) 10K type strain sequencing project: providing services to taxonomists for standard genome sequencing and annotation.</title>
        <authorList>
            <consortium name="The Broad Institute Genomics Platform"/>
            <consortium name="The Broad Institute Genome Sequencing Center for Infectious Disease"/>
            <person name="Wu L."/>
            <person name="Ma J."/>
        </authorList>
    </citation>
    <scope>NUCLEOTIDE SEQUENCE [LARGE SCALE GENOMIC DNA]</scope>
    <source>
        <strain evidence="4">JCM 18423</strain>
    </source>
</reference>
<dbReference type="Gene3D" id="3.40.50.2000">
    <property type="entry name" value="Glycogen Phosphorylase B"/>
    <property type="match status" value="2"/>
</dbReference>
<comment type="caution">
    <text evidence="3">The sequence shown here is derived from an EMBL/GenBank/DDBJ whole genome shotgun (WGS) entry which is preliminary data.</text>
</comment>
<evidence type="ECO:0000313" key="3">
    <source>
        <dbReference type="EMBL" id="GAA5087843.1"/>
    </source>
</evidence>
<dbReference type="InterPro" id="IPR051199">
    <property type="entry name" value="LPS_LOS_Heptosyltrfase"/>
</dbReference>
<dbReference type="Pfam" id="PF01075">
    <property type="entry name" value="Glyco_transf_9"/>
    <property type="match status" value="1"/>
</dbReference>
<dbReference type="RefSeq" id="WP_377536208.1">
    <property type="nucleotide sequence ID" value="NZ_JBHSUI010000010.1"/>
</dbReference>
<evidence type="ECO:0000256" key="1">
    <source>
        <dbReference type="ARBA" id="ARBA00022676"/>
    </source>
</evidence>
<sequence length="314" mass="34915">MMESPLVYLRLPNWLGDVCMSLPTLEALLARNYRVIVCARPWAKTLLSGYALTGFVPMQGKWHQDARTLRQYRKNHQHKTCFGLSLPDSLSSALIFRWAGIPTAGYRDDGRRFLLRWSIKKPTTSLHAVESWYYLAKQATTIWQQPIAPTPMRSLHLAGVPKADPTLFGLDPKQKNILIAPTAVGLHKGQVKIWPHYEALTQALQAQNYQVYMCPPPNEVEQALQNAPSATRLDPLPLLAFAQLCKSVNVVICNDSGVSHLAAAVNAPQITLIGVTDAARTGPWSDRAICLGQMGKWPSLENVLQHTHLISTTP</sequence>
<keyword evidence="4" id="KW-1185">Reference proteome</keyword>
<dbReference type="PANTHER" id="PTHR30160">
    <property type="entry name" value="TETRAACYLDISACCHARIDE 4'-KINASE-RELATED"/>
    <property type="match status" value="1"/>
</dbReference>
<keyword evidence="2" id="KW-0808">Transferase</keyword>
<accession>A0ABP9M1E1</accession>
<evidence type="ECO:0000313" key="4">
    <source>
        <dbReference type="Proteomes" id="UP001500227"/>
    </source>
</evidence>
<dbReference type="EMBL" id="BAABKD010000008">
    <property type="protein sequence ID" value="GAA5087843.1"/>
    <property type="molecule type" value="Genomic_DNA"/>
</dbReference>
<dbReference type="PANTHER" id="PTHR30160:SF7">
    <property type="entry name" value="ADP-HEPTOSE--LPS HEPTOSYLTRANSFERASE 2"/>
    <property type="match status" value="1"/>
</dbReference>
<proteinExistence type="predicted"/>
<gene>
    <name evidence="3" type="ORF">GCM10023337_08750</name>
</gene>
<name>A0ABP9M1E1_9BURK</name>
<evidence type="ECO:0000256" key="2">
    <source>
        <dbReference type="ARBA" id="ARBA00022679"/>
    </source>
</evidence>
<dbReference type="CDD" id="cd03789">
    <property type="entry name" value="GT9_LPS_heptosyltransferase"/>
    <property type="match status" value="1"/>
</dbReference>
<dbReference type="Proteomes" id="UP001500227">
    <property type="component" value="Unassembled WGS sequence"/>
</dbReference>
<keyword evidence="1" id="KW-0328">Glycosyltransferase</keyword>
<dbReference type="InterPro" id="IPR002201">
    <property type="entry name" value="Glyco_trans_9"/>
</dbReference>